<feature type="region of interest" description="Disordered" evidence="1">
    <location>
        <begin position="1"/>
        <end position="64"/>
    </location>
</feature>
<dbReference type="HOGENOM" id="CLU_039952_1_0_1"/>
<feature type="region of interest" description="Disordered" evidence="1">
    <location>
        <begin position="86"/>
        <end position="108"/>
    </location>
</feature>
<name>A0A074YBY5_AURSE</name>
<feature type="region of interest" description="Disordered" evidence="1">
    <location>
        <begin position="127"/>
        <end position="216"/>
    </location>
</feature>
<dbReference type="RefSeq" id="XP_013343709.1">
    <property type="nucleotide sequence ID" value="XM_013488255.1"/>
</dbReference>
<dbReference type="STRING" id="1043005.A0A074YBY5"/>
<protein>
    <recommendedName>
        <fullName evidence="4">Vegetative cell wall protein gp1</fullName>
    </recommendedName>
</protein>
<sequence>MYPPYSHYTGGPHCSTGYEYHTSSTTPPPPGYGYYSPRYYTTSPPKTSAHKHTRRATQDYSYPSAKTTYYSYAEPYEYSGYARKPEHVSSSDRYPRQGKPQSGARRASTTYVYADGRYYAYVTEDEIPPAYSRDPRKHTPPPQYSEADEHPYYQSTPQPRPEPQARKQRAASYSTPRQSAPPREQAPPKPRQQQHQQQHQQQSQKTPPKRATATDRDARAAGIPAGYNFKNWDPNEEPILLLGSVFDANSLGKWIYDWTVAFHGPSTPITEMAGDLWLSLIQLAGKIKRAEECLPRVRHRDDREMIDDFLDSGERLWERFNKLLKVCEKHMLKTAKRDRGSDKLYMGNNSGREFVETIFGRDRELERTEKLTTGIRLWGMRFDANCEDVLRSSR</sequence>
<dbReference type="AlphaFoldDB" id="A0A074YBY5"/>
<proteinExistence type="predicted"/>
<reference evidence="2 3" key="1">
    <citation type="journal article" date="2014" name="BMC Genomics">
        <title>Genome sequencing of four Aureobasidium pullulans varieties: biotechnological potential, stress tolerance, and description of new species.</title>
        <authorList>
            <person name="Gostin Ar C."/>
            <person name="Ohm R.A."/>
            <person name="Kogej T."/>
            <person name="Sonjak S."/>
            <person name="Turk M."/>
            <person name="Zajc J."/>
            <person name="Zalar P."/>
            <person name="Grube M."/>
            <person name="Sun H."/>
            <person name="Han J."/>
            <person name="Sharma A."/>
            <person name="Chiniquy J."/>
            <person name="Ngan C.Y."/>
            <person name="Lipzen A."/>
            <person name="Barry K."/>
            <person name="Grigoriev I.V."/>
            <person name="Gunde-Cimerman N."/>
        </authorList>
    </citation>
    <scope>NUCLEOTIDE SEQUENCE [LARGE SCALE GENOMIC DNA]</scope>
    <source>
        <strain evidence="2 3">EXF-2481</strain>
    </source>
</reference>
<dbReference type="Proteomes" id="UP000030641">
    <property type="component" value="Unassembled WGS sequence"/>
</dbReference>
<evidence type="ECO:0000313" key="3">
    <source>
        <dbReference type="Proteomes" id="UP000030641"/>
    </source>
</evidence>
<feature type="compositionally biased region" description="Basic and acidic residues" evidence="1">
    <location>
        <begin position="86"/>
        <end position="95"/>
    </location>
</feature>
<keyword evidence="3" id="KW-1185">Reference proteome</keyword>
<dbReference type="EMBL" id="KL584759">
    <property type="protein sequence ID" value="KEQ95245.1"/>
    <property type="molecule type" value="Genomic_DNA"/>
</dbReference>
<organism evidence="2 3">
    <name type="scientific">Aureobasidium subglaciale (strain EXF-2481)</name>
    <name type="common">Aureobasidium pullulans var. subglaciale</name>
    <dbReference type="NCBI Taxonomy" id="1043005"/>
    <lineage>
        <taxon>Eukaryota</taxon>
        <taxon>Fungi</taxon>
        <taxon>Dikarya</taxon>
        <taxon>Ascomycota</taxon>
        <taxon>Pezizomycotina</taxon>
        <taxon>Dothideomycetes</taxon>
        <taxon>Dothideomycetidae</taxon>
        <taxon>Dothideales</taxon>
        <taxon>Saccotheciaceae</taxon>
        <taxon>Aureobasidium</taxon>
    </lineage>
</organism>
<evidence type="ECO:0000313" key="2">
    <source>
        <dbReference type="EMBL" id="KEQ95245.1"/>
    </source>
</evidence>
<feature type="compositionally biased region" description="Low complexity" evidence="1">
    <location>
        <begin position="32"/>
        <end position="47"/>
    </location>
</feature>
<feature type="compositionally biased region" description="Low complexity" evidence="1">
    <location>
        <begin position="193"/>
        <end position="204"/>
    </location>
</feature>
<dbReference type="OrthoDB" id="5398854at2759"/>
<evidence type="ECO:0000256" key="1">
    <source>
        <dbReference type="SAM" id="MobiDB-lite"/>
    </source>
</evidence>
<accession>A0A074YBY5</accession>
<evidence type="ECO:0008006" key="4">
    <source>
        <dbReference type="Google" id="ProtNLM"/>
    </source>
</evidence>
<gene>
    <name evidence="2" type="ORF">AUEXF2481DRAFT_4866</name>
</gene>
<dbReference type="InParanoid" id="A0A074YBY5"/>
<dbReference type="GeneID" id="25368527"/>
<dbReference type="OMA" id="NHEMVED"/>